<dbReference type="AlphaFoldDB" id="A0A6J7EJC5"/>
<dbReference type="InterPro" id="IPR011032">
    <property type="entry name" value="GroES-like_sf"/>
</dbReference>
<dbReference type="Pfam" id="PF00107">
    <property type="entry name" value="ADH_zinc_N"/>
    <property type="match status" value="1"/>
</dbReference>
<accession>A0A6J7EJC5</accession>
<dbReference type="GO" id="GO:0008270">
    <property type="term" value="F:zinc ion binding"/>
    <property type="evidence" value="ECO:0007669"/>
    <property type="project" value="InterPro"/>
</dbReference>
<dbReference type="InterPro" id="IPR051397">
    <property type="entry name" value="Zn-ADH-like_protein"/>
</dbReference>
<sequence>MTTGTMTAAVQHELNGLAGLRVEHDVPVPVLDSADGVLIEVQVCGVTFPDTLLLRGEYQIKPPLPLSPGFEVSGVVAQAGAQTSFSPGDRVTAFLPSAGGLAQHVVANAATTYPLADEVDFLTGAVLPINYHTAHFALALRARLVPGETVLVHGAAGGLGVACIQIAKALGADVVAVVSTDAKAQTATAAGADAVVRVDEDWVAAASALRPGGYEVVLDPVGEDRLSDSMRITAPDGRLVVLGFAGGSIPEIKVNRVMFRNVDIVGAAYGAYIEKRPEVAGQTAAAVDEFVRSGRFQPPIGHRFSLEDAVEAVALVEHRQAVGKVVVDVAG</sequence>
<dbReference type="InterPro" id="IPR020843">
    <property type="entry name" value="ER"/>
</dbReference>
<gene>
    <name evidence="2" type="ORF">UFOPK3423_01290</name>
</gene>
<name>A0A6J7EJC5_9ZZZZ</name>
<dbReference type="SMART" id="SM00829">
    <property type="entry name" value="PKS_ER"/>
    <property type="match status" value="1"/>
</dbReference>
<evidence type="ECO:0000259" key="1">
    <source>
        <dbReference type="SMART" id="SM00829"/>
    </source>
</evidence>
<protein>
    <submittedName>
        <fullName evidence="2">Unannotated protein</fullName>
    </submittedName>
</protein>
<dbReference type="CDD" id="cd08241">
    <property type="entry name" value="QOR1"/>
    <property type="match status" value="1"/>
</dbReference>
<dbReference type="PROSITE" id="PS01162">
    <property type="entry name" value="QOR_ZETA_CRYSTAL"/>
    <property type="match status" value="1"/>
</dbReference>
<dbReference type="Gene3D" id="3.90.180.10">
    <property type="entry name" value="Medium-chain alcohol dehydrogenases, catalytic domain"/>
    <property type="match status" value="1"/>
</dbReference>
<feature type="domain" description="Enoyl reductase (ER)" evidence="1">
    <location>
        <begin position="16"/>
        <end position="327"/>
    </location>
</feature>
<dbReference type="PANTHER" id="PTHR43677:SF4">
    <property type="entry name" value="QUINONE OXIDOREDUCTASE-LIKE PROTEIN 2"/>
    <property type="match status" value="1"/>
</dbReference>
<dbReference type="Pfam" id="PF08240">
    <property type="entry name" value="ADH_N"/>
    <property type="match status" value="1"/>
</dbReference>
<dbReference type="PANTHER" id="PTHR43677">
    <property type="entry name" value="SHORT-CHAIN DEHYDROGENASE/REDUCTASE"/>
    <property type="match status" value="1"/>
</dbReference>
<proteinExistence type="predicted"/>
<reference evidence="2" key="1">
    <citation type="submission" date="2020-05" db="EMBL/GenBank/DDBJ databases">
        <authorList>
            <person name="Chiriac C."/>
            <person name="Salcher M."/>
            <person name="Ghai R."/>
            <person name="Kavagutti S V."/>
        </authorList>
    </citation>
    <scope>NUCLEOTIDE SEQUENCE</scope>
</reference>
<dbReference type="GO" id="GO:0016491">
    <property type="term" value="F:oxidoreductase activity"/>
    <property type="evidence" value="ECO:0007669"/>
    <property type="project" value="InterPro"/>
</dbReference>
<dbReference type="InterPro" id="IPR036291">
    <property type="entry name" value="NAD(P)-bd_dom_sf"/>
</dbReference>
<dbReference type="SUPFAM" id="SSF50129">
    <property type="entry name" value="GroES-like"/>
    <property type="match status" value="1"/>
</dbReference>
<dbReference type="Gene3D" id="3.40.50.720">
    <property type="entry name" value="NAD(P)-binding Rossmann-like Domain"/>
    <property type="match status" value="1"/>
</dbReference>
<dbReference type="InterPro" id="IPR013149">
    <property type="entry name" value="ADH-like_C"/>
</dbReference>
<dbReference type="EMBL" id="CAFBLQ010000161">
    <property type="protein sequence ID" value="CAB4880319.1"/>
    <property type="molecule type" value="Genomic_DNA"/>
</dbReference>
<dbReference type="SUPFAM" id="SSF51735">
    <property type="entry name" value="NAD(P)-binding Rossmann-fold domains"/>
    <property type="match status" value="1"/>
</dbReference>
<dbReference type="InterPro" id="IPR013154">
    <property type="entry name" value="ADH-like_N"/>
</dbReference>
<organism evidence="2">
    <name type="scientific">freshwater metagenome</name>
    <dbReference type="NCBI Taxonomy" id="449393"/>
    <lineage>
        <taxon>unclassified sequences</taxon>
        <taxon>metagenomes</taxon>
        <taxon>ecological metagenomes</taxon>
    </lineage>
</organism>
<dbReference type="InterPro" id="IPR002364">
    <property type="entry name" value="Quin_OxRdtase/zeta-crystal_CS"/>
</dbReference>
<evidence type="ECO:0000313" key="2">
    <source>
        <dbReference type="EMBL" id="CAB4880319.1"/>
    </source>
</evidence>